<dbReference type="Proteomes" id="UP001437256">
    <property type="component" value="Unassembled WGS sequence"/>
</dbReference>
<dbReference type="Pfam" id="PF07714">
    <property type="entry name" value="PK_Tyr_Ser-Thr"/>
    <property type="match status" value="1"/>
</dbReference>
<accession>A0ABR2ZIF9</accession>
<evidence type="ECO:0000313" key="3">
    <source>
        <dbReference type="EMBL" id="KAL0060222.1"/>
    </source>
</evidence>
<dbReference type="InterPro" id="IPR000719">
    <property type="entry name" value="Prot_kinase_dom"/>
</dbReference>
<feature type="compositionally biased region" description="Gly residues" evidence="1">
    <location>
        <begin position="704"/>
        <end position="713"/>
    </location>
</feature>
<keyword evidence="3" id="KW-0418">Kinase</keyword>
<dbReference type="GO" id="GO:0016301">
    <property type="term" value="F:kinase activity"/>
    <property type="evidence" value="ECO:0007669"/>
    <property type="project" value="UniProtKB-KW"/>
</dbReference>
<protein>
    <submittedName>
        <fullName evidence="3">MAP kinase kinase kinase</fullName>
    </submittedName>
</protein>
<dbReference type="InterPro" id="IPR011009">
    <property type="entry name" value="Kinase-like_dom_sf"/>
</dbReference>
<feature type="compositionally biased region" description="Low complexity" evidence="1">
    <location>
        <begin position="788"/>
        <end position="798"/>
    </location>
</feature>
<sequence length="1013" mass="113010">MNSESFSAYPPPTCPIKSVDDLRKILSLPKPVDHLIQLNPSFASFVVELLYTVCAHLYPSNGASFIMGYAATKELQSSNLEDGYRRRCMKCLKFLVKKFQTLPSSLFLHNIKLDGTHPLTGGGFADIYRGTFSGQQVCLKVLRVHTAESARKREKLKADFCQEALLWTQLRHPNLLPLLGVNTDLFSQRLCLVSPWMKHGDIISFLKKNHSHERVRVLYEIVSGMQYLHSLSPPIAHGDIKGANILVDGQHHCLLADFGLADFAAETTIMPGGSSGVMKGSIRWMAPEVYSSAMGPEENTKENGPKEDKTPRDIYAFACTVLEIMTGKLPFHKIIDAAVIYQVSVRRQRPERPSEGWCPDHIWDLVELCWDEDPLRRPTAKALQDYLRRLIEAGNPSPGDSSFIGYFRPDNLDLSPTTSVSEISVDDAPTAGPSQPPDHDHLHSNLPRDFDPTHTAETLRDDIPPPSPTNARYVALFFQENEQQIDDAVTNTSFSSPSLQRCMNNEKEFIRVALDALRKASPVFMKALDVLSGVHPALGVTVIAYKMNIAFFYGHNRFARSIVTLMIRIQETMALLLRLPKLSRPEERSADGLTIWDRLQGLLVGITADIESAGNLIEESLDRWSGKPESDLDEKFIGWQYAIEQAFSYYSPSPNVETAILDTAIPRHANGWVLVDQDTYMNNLVAQFQNDSEDDTPNSEDFGYGWGGSGDWGPPGSPDPDSWQARPSNLFAEVLGKSQSSHPSDYHLSERSTPPGSSWHDPSPPTSDSDVVDPLDDYIEEPHLLGQSSMTSRSVASSVPAGRSSYPTPYPAPIHTPEFPVGWFPNPTPQLTSSDTPEQLPRIKVHSWLKYARSDNQFALNFAAPSFDPRQQPKPPNAPIPGGIPLIHRQTLDVAVTQPVLTMMHLVFDENDFVQPCPIPPRLTLQGSPGGITVRQFLKYIFSFLNQPIGQSDWDRLDDRGRRTVSAAFYKRCDIGGIEAAGVKIVDYLGARTMFRDIVAVAEYTFQVEFKRK</sequence>
<dbReference type="InterPro" id="IPR001245">
    <property type="entry name" value="Ser-Thr/Tyr_kinase_cat_dom"/>
</dbReference>
<dbReference type="PROSITE" id="PS50011">
    <property type="entry name" value="PROTEIN_KINASE_DOM"/>
    <property type="match status" value="1"/>
</dbReference>
<comment type="caution">
    <text evidence="3">The sequence shown here is derived from an EMBL/GenBank/DDBJ whole genome shotgun (WGS) entry which is preliminary data.</text>
</comment>
<dbReference type="PANTHER" id="PTHR44329">
    <property type="entry name" value="SERINE/THREONINE-PROTEIN KINASE TNNI3K-RELATED"/>
    <property type="match status" value="1"/>
</dbReference>
<dbReference type="Gene3D" id="1.10.510.10">
    <property type="entry name" value="Transferase(Phosphotransferase) domain 1"/>
    <property type="match status" value="1"/>
</dbReference>
<feature type="compositionally biased region" description="Acidic residues" evidence="1">
    <location>
        <begin position="770"/>
        <end position="779"/>
    </location>
</feature>
<dbReference type="PROSITE" id="PS00108">
    <property type="entry name" value="PROTEIN_KINASE_ST"/>
    <property type="match status" value="1"/>
</dbReference>
<organism evidence="3 4">
    <name type="scientific">Marasmius tenuissimus</name>
    <dbReference type="NCBI Taxonomy" id="585030"/>
    <lineage>
        <taxon>Eukaryota</taxon>
        <taxon>Fungi</taxon>
        <taxon>Dikarya</taxon>
        <taxon>Basidiomycota</taxon>
        <taxon>Agaricomycotina</taxon>
        <taxon>Agaricomycetes</taxon>
        <taxon>Agaricomycetidae</taxon>
        <taxon>Agaricales</taxon>
        <taxon>Marasmiineae</taxon>
        <taxon>Marasmiaceae</taxon>
        <taxon>Marasmius</taxon>
    </lineage>
</organism>
<gene>
    <name evidence="3" type="primary">MRK1_1</name>
    <name evidence="3" type="ORF">AAF712_012977</name>
</gene>
<dbReference type="SUPFAM" id="SSF56112">
    <property type="entry name" value="Protein kinase-like (PK-like)"/>
    <property type="match status" value="1"/>
</dbReference>
<dbReference type="EMBL" id="JBBXMP010000186">
    <property type="protein sequence ID" value="KAL0060222.1"/>
    <property type="molecule type" value="Genomic_DNA"/>
</dbReference>
<feature type="region of interest" description="Disordered" evidence="1">
    <location>
        <begin position="423"/>
        <end position="466"/>
    </location>
</feature>
<dbReference type="InterPro" id="IPR051681">
    <property type="entry name" value="Ser/Thr_Kinases-Pseudokinases"/>
</dbReference>
<reference evidence="3 4" key="1">
    <citation type="submission" date="2024-05" db="EMBL/GenBank/DDBJ databases">
        <title>A draft genome resource for the thread blight pathogen Marasmius tenuissimus strain MS-2.</title>
        <authorList>
            <person name="Yulfo-Soto G.E."/>
            <person name="Baruah I.K."/>
            <person name="Amoako-Attah I."/>
            <person name="Bukari Y."/>
            <person name="Meinhardt L.W."/>
            <person name="Bailey B.A."/>
            <person name="Cohen S.P."/>
        </authorList>
    </citation>
    <scope>NUCLEOTIDE SEQUENCE [LARGE SCALE GENOMIC DNA]</scope>
    <source>
        <strain evidence="3 4">MS-2</strain>
    </source>
</reference>
<feature type="compositionally biased region" description="Basic and acidic residues" evidence="1">
    <location>
        <begin position="437"/>
        <end position="463"/>
    </location>
</feature>
<evidence type="ECO:0000256" key="1">
    <source>
        <dbReference type="SAM" id="MobiDB-lite"/>
    </source>
</evidence>
<feature type="region of interest" description="Disordered" evidence="1">
    <location>
        <begin position="689"/>
        <end position="804"/>
    </location>
</feature>
<proteinExistence type="predicted"/>
<dbReference type="InterPro" id="IPR046522">
    <property type="entry name" value="DUF6699"/>
</dbReference>
<evidence type="ECO:0000313" key="4">
    <source>
        <dbReference type="Proteomes" id="UP001437256"/>
    </source>
</evidence>
<feature type="domain" description="Protein kinase" evidence="2">
    <location>
        <begin position="113"/>
        <end position="387"/>
    </location>
</feature>
<dbReference type="SMART" id="SM00220">
    <property type="entry name" value="S_TKc"/>
    <property type="match status" value="1"/>
</dbReference>
<dbReference type="Pfam" id="PF20415">
    <property type="entry name" value="DUF6699"/>
    <property type="match status" value="1"/>
</dbReference>
<keyword evidence="3" id="KW-0808">Transferase</keyword>
<keyword evidence="4" id="KW-1185">Reference proteome</keyword>
<name>A0ABR2ZIF9_9AGAR</name>
<evidence type="ECO:0000259" key="2">
    <source>
        <dbReference type="PROSITE" id="PS50011"/>
    </source>
</evidence>
<dbReference type="InterPro" id="IPR008271">
    <property type="entry name" value="Ser/Thr_kinase_AS"/>
</dbReference>